<feature type="transmembrane region" description="Helical" evidence="6">
    <location>
        <begin position="184"/>
        <end position="207"/>
    </location>
</feature>
<evidence type="ECO:0000313" key="9">
    <source>
        <dbReference type="Proteomes" id="UP000037175"/>
    </source>
</evidence>
<dbReference type="Proteomes" id="UP000037175">
    <property type="component" value="Unassembled WGS sequence"/>
</dbReference>
<comment type="subcellular location">
    <subcellularLocation>
        <location evidence="1">Membrane</location>
        <topology evidence="1">Multi-pass membrane protein</topology>
    </subcellularLocation>
</comment>
<dbReference type="Pfam" id="PF01578">
    <property type="entry name" value="Cytochrom_C_asm"/>
    <property type="match status" value="1"/>
</dbReference>
<keyword evidence="2 6" id="KW-0812">Transmembrane</keyword>
<feature type="transmembrane region" description="Helical" evidence="6">
    <location>
        <begin position="244"/>
        <end position="265"/>
    </location>
</feature>
<organism evidence="8 9">
    <name type="scientific">Thermincola ferriacetica</name>
    <dbReference type="NCBI Taxonomy" id="281456"/>
    <lineage>
        <taxon>Bacteria</taxon>
        <taxon>Bacillati</taxon>
        <taxon>Bacillota</taxon>
        <taxon>Clostridia</taxon>
        <taxon>Eubacteriales</taxon>
        <taxon>Thermincolaceae</taxon>
        <taxon>Thermincola</taxon>
    </lineage>
</organism>
<dbReference type="InterPro" id="IPR002541">
    <property type="entry name" value="Cyt_c_assembly"/>
</dbReference>
<feature type="transmembrane region" description="Helical" evidence="6">
    <location>
        <begin position="219"/>
        <end position="237"/>
    </location>
</feature>
<feature type="transmembrane region" description="Helical" evidence="6">
    <location>
        <begin position="69"/>
        <end position="86"/>
    </location>
</feature>
<dbReference type="GO" id="GO:0005886">
    <property type="term" value="C:plasma membrane"/>
    <property type="evidence" value="ECO:0007669"/>
    <property type="project" value="TreeGrafter"/>
</dbReference>
<evidence type="ECO:0000256" key="1">
    <source>
        <dbReference type="ARBA" id="ARBA00004141"/>
    </source>
</evidence>
<feature type="transmembrane region" description="Helical" evidence="6">
    <location>
        <begin position="6"/>
        <end position="28"/>
    </location>
</feature>
<dbReference type="GO" id="GO:0020037">
    <property type="term" value="F:heme binding"/>
    <property type="evidence" value="ECO:0007669"/>
    <property type="project" value="InterPro"/>
</dbReference>
<protein>
    <submittedName>
        <fullName evidence="8">Cytochrome c assembly protein</fullName>
    </submittedName>
</protein>
<keyword evidence="5 6" id="KW-0472">Membrane</keyword>
<evidence type="ECO:0000256" key="2">
    <source>
        <dbReference type="ARBA" id="ARBA00022692"/>
    </source>
</evidence>
<keyword evidence="3" id="KW-0201">Cytochrome c-type biogenesis</keyword>
<name>A0A0L6W2F6_9FIRM</name>
<sequence length="281" mass="31791">MSKTEMFFFWVTVGSYIGATLFYIAWFARGKVFAEKTEKVIIWAGFLANTVVVVTRSVTSDHLPVRTLYELNITVAWLAVGVYLAARRIYSHTGPVGLISVPFAFLVMGWGYADNPAIEPLTAAYKSNWLVVHVLFALLSTACYVFAAGTSILYLIKNSCKEEMPDRFRFLPELSRLDRISVKLVLVGFMAGTVMLLSGSIWAKLLWGSYWSWDPVETWSLLSWLVYGIYLHLHFTFGWKGEKLAWLCLGCLLTNIISFWAVGIVTPDTYHNLDLITRPVD</sequence>
<evidence type="ECO:0000256" key="6">
    <source>
        <dbReference type="SAM" id="Phobius"/>
    </source>
</evidence>
<reference evidence="9" key="1">
    <citation type="submission" date="2015-07" db="EMBL/GenBank/DDBJ databases">
        <title>Complete Genome of Thermincola ferriacetica strain Z-0001T.</title>
        <authorList>
            <person name="Lusk B."/>
            <person name="Badalamenti J.P."/>
            <person name="Parameswaran P."/>
            <person name="Bond D.R."/>
            <person name="Torres C.I."/>
        </authorList>
    </citation>
    <scope>NUCLEOTIDE SEQUENCE [LARGE SCALE GENOMIC DNA]</scope>
    <source>
        <strain evidence="9">Z-0001</strain>
    </source>
</reference>
<dbReference type="PANTHER" id="PTHR30071">
    <property type="entry name" value="HEME EXPORTER PROTEIN C"/>
    <property type="match status" value="1"/>
</dbReference>
<evidence type="ECO:0000313" key="8">
    <source>
        <dbReference type="EMBL" id="KNZ69264.1"/>
    </source>
</evidence>
<evidence type="ECO:0000256" key="3">
    <source>
        <dbReference type="ARBA" id="ARBA00022748"/>
    </source>
</evidence>
<feature type="transmembrane region" description="Helical" evidence="6">
    <location>
        <begin position="93"/>
        <end position="113"/>
    </location>
</feature>
<comment type="caution">
    <text evidence="8">The sequence shown here is derived from an EMBL/GenBank/DDBJ whole genome shotgun (WGS) entry which is preliminary data.</text>
</comment>
<dbReference type="AlphaFoldDB" id="A0A0L6W2F6"/>
<feature type="domain" description="Cytochrome c assembly protein" evidence="7">
    <location>
        <begin position="68"/>
        <end position="264"/>
    </location>
</feature>
<gene>
    <name evidence="8" type="ORF">Tfer_2061</name>
</gene>
<evidence type="ECO:0000259" key="7">
    <source>
        <dbReference type="Pfam" id="PF01578"/>
    </source>
</evidence>
<keyword evidence="4 6" id="KW-1133">Transmembrane helix</keyword>
<dbReference type="RefSeq" id="WP_052218247.1">
    <property type="nucleotide sequence ID" value="NZ_LGTE01000014.1"/>
</dbReference>
<evidence type="ECO:0000256" key="5">
    <source>
        <dbReference type="ARBA" id="ARBA00023136"/>
    </source>
</evidence>
<keyword evidence="9" id="KW-1185">Reference proteome</keyword>
<feature type="transmembrane region" description="Helical" evidence="6">
    <location>
        <begin position="40"/>
        <end position="57"/>
    </location>
</feature>
<dbReference type="InterPro" id="IPR045062">
    <property type="entry name" value="Cyt_c_biogenesis_CcsA/CcmC"/>
</dbReference>
<accession>A0A0L6W2F6</accession>
<dbReference type="GO" id="GO:0017004">
    <property type="term" value="P:cytochrome complex assembly"/>
    <property type="evidence" value="ECO:0007669"/>
    <property type="project" value="UniProtKB-KW"/>
</dbReference>
<proteinExistence type="predicted"/>
<dbReference type="PANTHER" id="PTHR30071:SF1">
    <property type="entry name" value="CYTOCHROME B_B6 PROTEIN-RELATED"/>
    <property type="match status" value="1"/>
</dbReference>
<feature type="transmembrane region" description="Helical" evidence="6">
    <location>
        <begin position="133"/>
        <end position="156"/>
    </location>
</feature>
<evidence type="ECO:0000256" key="4">
    <source>
        <dbReference type="ARBA" id="ARBA00022989"/>
    </source>
</evidence>
<dbReference type="EMBL" id="LGTE01000014">
    <property type="protein sequence ID" value="KNZ69264.1"/>
    <property type="molecule type" value="Genomic_DNA"/>
</dbReference>